<dbReference type="CDD" id="cd07043">
    <property type="entry name" value="STAS_anti-anti-sigma_factors"/>
    <property type="match status" value="1"/>
</dbReference>
<reference evidence="4" key="1">
    <citation type="journal article" date="2014" name="Int. J. Syst. Evol. Microbiol.">
        <title>Complete genome sequence of Corynebacterium casei LMG S-19264T (=DSM 44701T), isolated from a smear-ripened cheese.</title>
        <authorList>
            <consortium name="US DOE Joint Genome Institute (JGI-PGF)"/>
            <person name="Walter F."/>
            <person name="Albersmeier A."/>
            <person name="Kalinowski J."/>
            <person name="Ruckert C."/>
        </authorList>
    </citation>
    <scope>NUCLEOTIDE SEQUENCE</scope>
    <source>
        <strain evidence="4">CGMCC 1.15762</strain>
    </source>
</reference>
<proteinExistence type="inferred from homology"/>
<dbReference type="Pfam" id="PF01740">
    <property type="entry name" value="STAS"/>
    <property type="match status" value="1"/>
</dbReference>
<evidence type="ECO:0000256" key="2">
    <source>
        <dbReference type="RuleBase" id="RU003749"/>
    </source>
</evidence>
<dbReference type="AlphaFoldDB" id="A0A8J2ZKB0"/>
<evidence type="ECO:0000259" key="3">
    <source>
        <dbReference type="PROSITE" id="PS50801"/>
    </source>
</evidence>
<organism evidence="4 5">
    <name type="scientific">Salipiger pallidus</name>
    <dbReference type="NCBI Taxonomy" id="1775170"/>
    <lineage>
        <taxon>Bacteria</taxon>
        <taxon>Pseudomonadati</taxon>
        <taxon>Pseudomonadota</taxon>
        <taxon>Alphaproteobacteria</taxon>
        <taxon>Rhodobacterales</taxon>
        <taxon>Roseobacteraceae</taxon>
        <taxon>Salipiger</taxon>
    </lineage>
</organism>
<evidence type="ECO:0000256" key="1">
    <source>
        <dbReference type="ARBA" id="ARBA00009013"/>
    </source>
</evidence>
<dbReference type="PROSITE" id="PS50801">
    <property type="entry name" value="STAS"/>
    <property type="match status" value="1"/>
</dbReference>
<comment type="similarity">
    <text evidence="1 2">Belongs to the anti-sigma-factor antagonist family.</text>
</comment>
<feature type="domain" description="STAS" evidence="3">
    <location>
        <begin position="21"/>
        <end position="110"/>
    </location>
</feature>
<dbReference type="NCBIfam" id="TIGR00377">
    <property type="entry name" value="ant_ant_sig"/>
    <property type="match status" value="1"/>
</dbReference>
<reference evidence="4" key="2">
    <citation type="submission" date="2020-09" db="EMBL/GenBank/DDBJ databases">
        <authorList>
            <person name="Sun Q."/>
            <person name="Zhou Y."/>
        </authorList>
    </citation>
    <scope>NUCLEOTIDE SEQUENCE</scope>
    <source>
        <strain evidence="4">CGMCC 1.15762</strain>
    </source>
</reference>
<name>A0A8J2ZKB0_9RHOB</name>
<dbReference type="InterPro" id="IPR036513">
    <property type="entry name" value="STAS_dom_sf"/>
</dbReference>
<protein>
    <recommendedName>
        <fullName evidence="2">Anti-sigma factor antagonist</fullName>
    </recommendedName>
</protein>
<dbReference type="GO" id="GO:0043856">
    <property type="term" value="F:anti-sigma factor antagonist activity"/>
    <property type="evidence" value="ECO:0007669"/>
    <property type="project" value="InterPro"/>
</dbReference>
<dbReference type="PANTHER" id="PTHR33495">
    <property type="entry name" value="ANTI-SIGMA FACTOR ANTAGONIST TM_1081-RELATED-RELATED"/>
    <property type="match status" value="1"/>
</dbReference>
<accession>A0A8J2ZKB0</accession>
<dbReference type="SUPFAM" id="SSF52091">
    <property type="entry name" value="SpoIIaa-like"/>
    <property type="match status" value="1"/>
</dbReference>
<evidence type="ECO:0000313" key="5">
    <source>
        <dbReference type="Proteomes" id="UP000617145"/>
    </source>
</evidence>
<dbReference type="Gene3D" id="3.30.750.24">
    <property type="entry name" value="STAS domain"/>
    <property type="match status" value="1"/>
</dbReference>
<dbReference type="PANTHER" id="PTHR33495:SF2">
    <property type="entry name" value="ANTI-SIGMA FACTOR ANTAGONIST TM_1081-RELATED"/>
    <property type="match status" value="1"/>
</dbReference>
<dbReference type="Proteomes" id="UP000617145">
    <property type="component" value="Unassembled WGS sequence"/>
</dbReference>
<gene>
    <name evidence="4" type="ORF">GCM10011415_22100</name>
</gene>
<dbReference type="InterPro" id="IPR003658">
    <property type="entry name" value="Anti-sigma_ant"/>
</dbReference>
<evidence type="ECO:0000313" key="4">
    <source>
        <dbReference type="EMBL" id="GGG73387.1"/>
    </source>
</evidence>
<comment type="caution">
    <text evidence="4">The sequence shown here is derived from an EMBL/GenBank/DDBJ whole genome shotgun (WGS) entry which is preliminary data.</text>
</comment>
<sequence>MTLITTETGDPQILRVAVTRIDSAIAIQFKDAVRELVSPEVGRVVLDLNAVDFIDSSGLGAIVAAMKGMADHQRFDLAGLRPMVDKVFRMTRMDSIFVIHDTVDASRAGAEN</sequence>
<keyword evidence="5" id="KW-1185">Reference proteome</keyword>
<dbReference type="EMBL" id="BMJV01000004">
    <property type="protein sequence ID" value="GGG73387.1"/>
    <property type="molecule type" value="Genomic_DNA"/>
</dbReference>
<dbReference type="RefSeq" id="WP_188790289.1">
    <property type="nucleotide sequence ID" value="NZ_BMJV01000004.1"/>
</dbReference>
<dbReference type="InterPro" id="IPR002645">
    <property type="entry name" value="STAS_dom"/>
</dbReference>